<organism evidence="2 3">
    <name type="scientific">Aldrovandia affinis</name>
    <dbReference type="NCBI Taxonomy" id="143900"/>
    <lineage>
        <taxon>Eukaryota</taxon>
        <taxon>Metazoa</taxon>
        <taxon>Chordata</taxon>
        <taxon>Craniata</taxon>
        <taxon>Vertebrata</taxon>
        <taxon>Euteleostomi</taxon>
        <taxon>Actinopterygii</taxon>
        <taxon>Neopterygii</taxon>
        <taxon>Teleostei</taxon>
        <taxon>Notacanthiformes</taxon>
        <taxon>Halosauridae</taxon>
        <taxon>Aldrovandia</taxon>
    </lineage>
</organism>
<feature type="region of interest" description="Disordered" evidence="1">
    <location>
        <begin position="1"/>
        <end position="24"/>
    </location>
</feature>
<evidence type="ECO:0000313" key="3">
    <source>
        <dbReference type="Proteomes" id="UP001221898"/>
    </source>
</evidence>
<gene>
    <name evidence="2" type="ORF">AAFF_G00387840</name>
</gene>
<evidence type="ECO:0000313" key="2">
    <source>
        <dbReference type="EMBL" id="KAJ8401202.1"/>
    </source>
</evidence>
<accession>A0AAD7WLF0</accession>
<dbReference type="PANTHER" id="PTHR22017:SF0">
    <property type="entry name" value="PHOTORECEPTOR CILIUM ACTIN REGULATOR"/>
    <property type="match status" value="1"/>
</dbReference>
<dbReference type="EMBL" id="JAINUG010000072">
    <property type="protein sequence ID" value="KAJ8401202.1"/>
    <property type="molecule type" value="Genomic_DNA"/>
</dbReference>
<feature type="compositionally biased region" description="Polar residues" evidence="1">
    <location>
        <begin position="244"/>
        <end position="253"/>
    </location>
</feature>
<dbReference type="InterPro" id="IPR029352">
    <property type="entry name" value="PCARE"/>
</dbReference>
<feature type="region of interest" description="Disordered" evidence="1">
    <location>
        <begin position="89"/>
        <end position="137"/>
    </location>
</feature>
<comment type="caution">
    <text evidence="2">The sequence shown here is derived from an EMBL/GenBank/DDBJ whole genome shotgun (WGS) entry which is preliminary data.</text>
</comment>
<protein>
    <submittedName>
        <fullName evidence="2">Uncharacterized protein</fullName>
    </submittedName>
</protein>
<keyword evidence="3" id="KW-1185">Reference proteome</keyword>
<feature type="compositionally biased region" description="Polar residues" evidence="1">
    <location>
        <begin position="89"/>
        <end position="100"/>
    </location>
</feature>
<dbReference type="AlphaFoldDB" id="A0AAD7WLF0"/>
<reference evidence="2" key="1">
    <citation type="journal article" date="2023" name="Science">
        <title>Genome structures resolve the early diversification of teleost fishes.</title>
        <authorList>
            <person name="Parey E."/>
            <person name="Louis A."/>
            <person name="Montfort J."/>
            <person name="Bouchez O."/>
            <person name="Roques C."/>
            <person name="Iampietro C."/>
            <person name="Lluch J."/>
            <person name="Castinel A."/>
            <person name="Donnadieu C."/>
            <person name="Desvignes T."/>
            <person name="Floi Bucao C."/>
            <person name="Jouanno E."/>
            <person name="Wen M."/>
            <person name="Mejri S."/>
            <person name="Dirks R."/>
            <person name="Jansen H."/>
            <person name="Henkel C."/>
            <person name="Chen W.J."/>
            <person name="Zahm M."/>
            <person name="Cabau C."/>
            <person name="Klopp C."/>
            <person name="Thompson A.W."/>
            <person name="Robinson-Rechavi M."/>
            <person name="Braasch I."/>
            <person name="Lecointre G."/>
            <person name="Bobe J."/>
            <person name="Postlethwait J.H."/>
            <person name="Berthelot C."/>
            <person name="Roest Crollius H."/>
            <person name="Guiguen Y."/>
        </authorList>
    </citation>
    <scope>NUCLEOTIDE SEQUENCE</scope>
    <source>
        <strain evidence="2">NC1722</strain>
    </source>
</reference>
<dbReference type="Pfam" id="PF15449">
    <property type="entry name" value="Retinal"/>
    <property type="match status" value="1"/>
</dbReference>
<feature type="region of interest" description="Disordered" evidence="1">
    <location>
        <begin position="243"/>
        <end position="262"/>
    </location>
</feature>
<name>A0AAD7WLF0_9TELE</name>
<dbReference type="Proteomes" id="UP001221898">
    <property type="component" value="Unassembled WGS sequence"/>
</dbReference>
<dbReference type="PANTHER" id="PTHR22017">
    <property type="entry name" value="PHOTORECEPTOR CILIUM ACTIN REGULATOR"/>
    <property type="match status" value="1"/>
</dbReference>
<proteinExistence type="predicted"/>
<evidence type="ECO:0000256" key="1">
    <source>
        <dbReference type="SAM" id="MobiDB-lite"/>
    </source>
</evidence>
<sequence>MSDGGDDTDAKRGRSHLLQKTTVTQRLRASVQSVAVLPSRSSLRRGVSVSPARPICQNTAKPEADHETEEVATLYKQARKIIHLRHSVESPTNKTHTDSPTAKHAAGIQDSREVTPNCSAGSYPFKAPSPPASPRFQRWTRENSSEEVVPLPPAVSRGFSNARSVFCPASPSLFESQPCPLPQPPQAWATTNGCVLPRPWGDFTRGRLPTSVCGPRSFVRRSHSDHRPSLTFPPRTPKVLVAQSCGSEPSISTKGLEDGPTREEKLWDSQSDLRASNRSASHPDLCVVKDRSDPQEGAQLVLFWVSWTSATRSRTVDIVSADAGFPWLNGPEIGQFARSFASMEDDQIHSMPQSLGQLSYTHAHS</sequence>